<keyword evidence="1" id="KW-0732">Signal</keyword>
<gene>
    <name evidence="2" type="ORF">IWX46DRAFT_582830</name>
</gene>
<reference evidence="2 3" key="1">
    <citation type="submission" date="2024-04" db="EMBL/GenBank/DDBJ databases">
        <title>Phyllosticta paracitricarpa is synonymous to the EU quarantine fungus P. citricarpa based on phylogenomic analyses.</title>
        <authorList>
            <consortium name="Lawrence Berkeley National Laboratory"/>
            <person name="Van Ingen-Buijs V.A."/>
            <person name="Van Westerhoven A.C."/>
            <person name="Haridas S."/>
            <person name="Skiadas P."/>
            <person name="Martin F."/>
            <person name="Groenewald J.Z."/>
            <person name="Crous P.W."/>
            <person name="Seidl M.F."/>
        </authorList>
    </citation>
    <scope>NUCLEOTIDE SEQUENCE [LARGE SCALE GENOMIC DNA]</scope>
    <source>
        <strain evidence="2 3">CBS 122670</strain>
    </source>
</reference>
<dbReference type="EMBL" id="JBBPDW010000027">
    <property type="protein sequence ID" value="KAK7540205.1"/>
    <property type="molecule type" value="Genomic_DNA"/>
</dbReference>
<comment type="caution">
    <text evidence="2">The sequence shown here is derived from an EMBL/GenBank/DDBJ whole genome shotgun (WGS) entry which is preliminary data.</text>
</comment>
<sequence>MELCDVLSMFLVLLLVEPPREVDGLEFVKIISTQRLRQLGSHLEGIGPGQTFSHGFIRNGCHRRFHHRKLQALWKKRRKVLTRVGEQVQVEIDTRSVQESSRFNRNISIRRLGALNKVVWHWVESELASLQLFKEEKKKKSSTVVDEAPHIHRPLLFSRQTRQPSGPMICFVKSWTRDRVYSGSNIARLRRPWSSLCGV</sequence>
<dbReference type="Proteomes" id="UP001365128">
    <property type="component" value="Unassembled WGS sequence"/>
</dbReference>
<evidence type="ECO:0000313" key="2">
    <source>
        <dbReference type="EMBL" id="KAK7540205.1"/>
    </source>
</evidence>
<organism evidence="2 3">
    <name type="scientific">Phyllosticta citricarpa</name>
    <dbReference type="NCBI Taxonomy" id="55181"/>
    <lineage>
        <taxon>Eukaryota</taxon>
        <taxon>Fungi</taxon>
        <taxon>Dikarya</taxon>
        <taxon>Ascomycota</taxon>
        <taxon>Pezizomycotina</taxon>
        <taxon>Dothideomycetes</taxon>
        <taxon>Dothideomycetes incertae sedis</taxon>
        <taxon>Botryosphaeriales</taxon>
        <taxon>Phyllostictaceae</taxon>
        <taxon>Phyllosticta</taxon>
    </lineage>
</organism>
<name>A0ABR1LYE4_9PEZI</name>
<proteinExistence type="predicted"/>
<feature type="signal peptide" evidence="1">
    <location>
        <begin position="1"/>
        <end position="24"/>
    </location>
</feature>
<feature type="chain" id="PRO_5047167743" description="Secreted protein" evidence="1">
    <location>
        <begin position="25"/>
        <end position="199"/>
    </location>
</feature>
<protein>
    <recommendedName>
        <fullName evidence="4">Secreted protein</fullName>
    </recommendedName>
</protein>
<accession>A0ABR1LYE4</accession>
<evidence type="ECO:0000313" key="3">
    <source>
        <dbReference type="Proteomes" id="UP001365128"/>
    </source>
</evidence>
<evidence type="ECO:0008006" key="4">
    <source>
        <dbReference type="Google" id="ProtNLM"/>
    </source>
</evidence>
<evidence type="ECO:0000256" key="1">
    <source>
        <dbReference type="SAM" id="SignalP"/>
    </source>
</evidence>
<keyword evidence="3" id="KW-1185">Reference proteome</keyword>